<sequence>MPMQSVSNTFDDGILTTMTWSTVKLGFTRQRIRNMERTQKGGTGRFGGFHDIQKDDKADVRDMAELGTMKIRRYHFENKAFKNLIHKDRFNPDHLYRFLSSVWRLIRLLDLLEMVSLLFRHYTVLSGVEPYTVLLNQEIVISTCIIVMVSLLFCHYTVLRDRALHHTTEPRDRHLHIVFTCQMAAKFVRPPMRSKFIPLSDGWMCGIDEEKGETSKGKDSVEKKELERKKRRKTRNNKKKIPRKMLLLQSRYLWM</sequence>
<feature type="compositionally biased region" description="Basic residues" evidence="1">
    <location>
        <begin position="229"/>
        <end position="241"/>
    </location>
</feature>
<keyword evidence="3" id="KW-1185">Reference proteome</keyword>
<organism evidence="2 3">
    <name type="scientific">Stylosanthes scabra</name>
    <dbReference type="NCBI Taxonomy" id="79078"/>
    <lineage>
        <taxon>Eukaryota</taxon>
        <taxon>Viridiplantae</taxon>
        <taxon>Streptophyta</taxon>
        <taxon>Embryophyta</taxon>
        <taxon>Tracheophyta</taxon>
        <taxon>Spermatophyta</taxon>
        <taxon>Magnoliopsida</taxon>
        <taxon>eudicotyledons</taxon>
        <taxon>Gunneridae</taxon>
        <taxon>Pentapetalae</taxon>
        <taxon>rosids</taxon>
        <taxon>fabids</taxon>
        <taxon>Fabales</taxon>
        <taxon>Fabaceae</taxon>
        <taxon>Papilionoideae</taxon>
        <taxon>50 kb inversion clade</taxon>
        <taxon>dalbergioids sensu lato</taxon>
        <taxon>Dalbergieae</taxon>
        <taxon>Pterocarpus clade</taxon>
        <taxon>Stylosanthes</taxon>
    </lineage>
</organism>
<name>A0ABU6RS12_9FABA</name>
<evidence type="ECO:0000313" key="2">
    <source>
        <dbReference type="EMBL" id="MED6126797.1"/>
    </source>
</evidence>
<comment type="caution">
    <text evidence="2">The sequence shown here is derived from an EMBL/GenBank/DDBJ whole genome shotgun (WGS) entry which is preliminary data.</text>
</comment>
<evidence type="ECO:0000313" key="3">
    <source>
        <dbReference type="Proteomes" id="UP001341840"/>
    </source>
</evidence>
<reference evidence="2 3" key="1">
    <citation type="journal article" date="2023" name="Plants (Basel)">
        <title>Bridging the Gap: Combining Genomics and Transcriptomics Approaches to Understand Stylosanthes scabra, an Orphan Legume from the Brazilian Caatinga.</title>
        <authorList>
            <person name="Ferreira-Neto J.R.C."/>
            <person name="da Silva M.D."/>
            <person name="Binneck E."/>
            <person name="de Melo N.F."/>
            <person name="da Silva R.H."/>
            <person name="de Melo A.L.T.M."/>
            <person name="Pandolfi V."/>
            <person name="Bustamante F.O."/>
            <person name="Brasileiro-Vidal A.C."/>
            <person name="Benko-Iseppon A.M."/>
        </authorList>
    </citation>
    <scope>NUCLEOTIDE SEQUENCE [LARGE SCALE GENOMIC DNA]</scope>
    <source>
        <tissue evidence="2">Leaves</tissue>
    </source>
</reference>
<feature type="region of interest" description="Disordered" evidence="1">
    <location>
        <begin position="211"/>
        <end position="241"/>
    </location>
</feature>
<accession>A0ABU6RS12</accession>
<protein>
    <submittedName>
        <fullName evidence="2">Uncharacterized protein</fullName>
    </submittedName>
</protein>
<proteinExistence type="predicted"/>
<dbReference type="EMBL" id="JASCZI010031453">
    <property type="protein sequence ID" value="MED6126797.1"/>
    <property type="molecule type" value="Genomic_DNA"/>
</dbReference>
<evidence type="ECO:0000256" key="1">
    <source>
        <dbReference type="SAM" id="MobiDB-lite"/>
    </source>
</evidence>
<dbReference type="Proteomes" id="UP001341840">
    <property type="component" value="Unassembled WGS sequence"/>
</dbReference>
<gene>
    <name evidence="2" type="ORF">PIB30_081990</name>
</gene>
<feature type="compositionally biased region" description="Basic and acidic residues" evidence="1">
    <location>
        <begin position="211"/>
        <end position="228"/>
    </location>
</feature>